<evidence type="ECO:0000313" key="2">
    <source>
        <dbReference type="EMBL" id="TSJ74729.1"/>
    </source>
</evidence>
<dbReference type="RefSeq" id="WP_144354328.1">
    <property type="nucleotide sequence ID" value="NZ_CBCRVV010000028.1"/>
</dbReference>
<dbReference type="InterPro" id="IPR012340">
    <property type="entry name" value="NA-bd_OB-fold"/>
</dbReference>
<feature type="transmembrane region" description="Helical" evidence="1">
    <location>
        <begin position="23"/>
        <end position="46"/>
    </location>
</feature>
<dbReference type="EMBL" id="VMBG01000005">
    <property type="protein sequence ID" value="TSJ74729.1"/>
    <property type="molecule type" value="Genomic_DNA"/>
</dbReference>
<protein>
    <recommendedName>
        <fullName evidence="4">NfeD-like C-terminal domain-containing protein</fullName>
    </recommendedName>
</protein>
<reference evidence="2 3" key="1">
    <citation type="submission" date="2019-07" db="EMBL/GenBank/DDBJ databases">
        <title>Description of 53C-WASEF.</title>
        <authorList>
            <person name="Pitt A."/>
            <person name="Hahn M.W."/>
        </authorList>
    </citation>
    <scope>NUCLEOTIDE SEQUENCE [LARGE SCALE GENOMIC DNA]</scope>
    <source>
        <strain evidence="2 3">53C-WASEF</strain>
    </source>
</reference>
<organism evidence="2 3">
    <name type="scientific">Rariglobus hedericola</name>
    <dbReference type="NCBI Taxonomy" id="2597822"/>
    <lineage>
        <taxon>Bacteria</taxon>
        <taxon>Pseudomonadati</taxon>
        <taxon>Verrucomicrobiota</taxon>
        <taxon>Opitutia</taxon>
        <taxon>Opitutales</taxon>
        <taxon>Opitutaceae</taxon>
        <taxon>Rariglobus</taxon>
    </lineage>
</organism>
<name>A0A556QDJ2_9BACT</name>
<evidence type="ECO:0008006" key="4">
    <source>
        <dbReference type="Google" id="ProtNLM"/>
    </source>
</evidence>
<accession>A0A556QDJ2</accession>
<evidence type="ECO:0000256" key="1">
    <source>
        <dbReference type="SAM" id="Phobius"/>
    </source>
</evidence>
<dbReference type="Proteomes" id="UP000315648">
    <property type="component" value="Unassembled WGS sequence"/>
</dbReference>
<dbReference type="OrthoDB" id="195363at2"/>
<keyword evidence="1" id="KW-1133">Transmembrane helix</keyword>
<dbReference type="Gene3D" id="2.40.50.140">
    <property type="entry name" value="Nucleic acid-binding proteins"/>
    <property type="match status" value="1"/>
</dbReference>
<keyword evidence="3" id="KW-1185">Reference proteome</keyword>
<proteinExistence type="predicted"/>
<keyword evidence="1" id="KW-0812">Transmembrane</keyword>
<dbReference type="AlphaFoldDB" id="A0A556QDJ2"/>
<evidence type="ECO:0000313" key="3">
    <source>
        <dbReference type="Proteomes" id="UP000315648"/>
    </source>
</evidence>
<keyword evidence="1" id="KW-0472">Membrane</keyword>
<gene>
    <name evidence="2" type="ORF">FPL22_17455</name>
</gene>
<sequence length="196" mass="20561">MTTLALLTQVSQWWDELNLARQVFYGFGIIAGVVAVILAVLSMIGFDHHDSIDAIGDADTGDGGGIFSIKPLTGFFLGFGWAGGLALDNGLGLFAATVIAIVSGGILMGIIVAMFRAIQSMRSDGTVRIDDALNATGTVYITLPPSKGSGGQVVVSFHGRQETFAALNVTDRAIPSGERVKVIQIVDPRTVLVEPL</sequence>
<feature type="transmembrane region" description="Helical" evidence="1">
    <location>
        <begin position="67"/>
        <end position="87"/>
    </location>
</feature>
<comment type="caution">
    <text evidence="2">The sequence shown here is derived from an EMBL/GenBank/DDBJ whole genome shotgun (WGS) entry which is preliminary data.</text>
</comment>
<feature type="transmembrane region" description="Helical" evidence="1">
    <location>
        <begin position="93"/>
        <end position="115"/>
    </location>
</feature>